<dbReference type="AlphaFoldDB" id="A0A432JKZ8"/>
<keyword evidence="1" id="KW-0472">Membrane</keyword>
<evidence type="ECO:0000256" key="1">
    <source>
        <dbReference type="SAM" id="Phobius"/>
    </source>
</evidence>
<feature type="transmembrane region" description="Helical" evidence="1">
    <location>
        <begin position="23"/>
        <end position="43"/>
    </location>
</feature>
<dbReference type="EMBL" id="RXHI01000001">
    <property type="protein sequence ID" value="RUA23241.1"/>
    <property type="molecule type" value="Genomic_DNA"/>
</dbReference>
<accession>A0A432JKZ8</accession>
<protein>
    <recommendedName>
        <fullName evidence="3">MATE family efflux transporter</fullName>
    </recommendedName>
</protein>
<sequence length="71" mass="7431">MLSQCSINLIDAALVGSLGEVPLAGVGIGGYAMFLVTALVFGLPPACRPRRPGVTARRTGRAWQCRSMPVC</sequence>
<proteinExistence type="predicted"/>
<reference evidence="2" key="1">
    <citation type="submission" date="2018-12" db="EMBL/GenBank/DDBJ databases">
        <authorList>
            <person name="Jadhav K."/>
            <person name="Kushwaha B."/>
            <person name="Jadhav I."/>
        </authorList>
    </citation>
    <scope>NUCLEOTIDE SEQUENCE [LARGE SCALE GENOMIC DNA]</scope>
    <source>
        <strain evidence="2">SBS 10</strain>
    </source>
</reference>
<keyword evidence="1" id="KW-1133">Transmembrane helix</keyword>
<comment type="caution">
    <text evidence="2">The sequence shown here is derived from an EMBL/GenBank/DDBJ whole genome shotgun (WGS) entry which is preliminary data.</text>
</comment>
<evidence type="ECO:0000313" key="2">
    <source>
        <dbReference type="EMBL" id="RUA23241.1"/>
    </source>
</evidence>
<evidence type="ECO:0008006" key="3">
    <source>
        <dbReference type="Google" id="ProtNLM"/>
    </source>
</evidence>
<gene>
    <name evidence="2" type="ORF">DSL92_00190</name>
</gene>
<keyword evidence="1" id="KW-0812">Transmembrane</keyword>
<name>A0A432JKZ8_9GAMM</name>
<organism evidence="2">
    <name type="scientific">Billgrantia gudaonensis</name>
    <dbReference type="NCBI Taxonomy" id="376427"/>
    <lineage>
        <taxon>Bacteria</taxon>
        <taxon>Pseudomonadati</taxon>
        <taxon>Pseudomonadota</taxon>
        <taxon>Gammaproteobacteria</taxon>
        <taxon>Oceanospirillales</taxon>
        <taxon>Halomonadaceae</taxon>
        <taxon>Billgrantia</taxon>
    </lineage>
</organism>